<keyword evidence="20" id="KW-1185">Reference proteome</keyword>
<dbReference type="GO" id="GO:0005891">
    <property type="term" value="C:voltage-gated calcium channel complex"/>
    <property type="evidence" value="ECO:0007669"/>
    <property type="project" value="TreeGrafter"/>
</dbReference>
<keyword evidence="10" id="KW-0406">Ion transport</keyword>
<evidence type="ECO:0000256" key="16">
    <source>
        <dbReference type="SAM" id="MobiDB-lite"/>
    </source>
</evidence>
<feature type="transmembrane region" description="Helical" evidence="17">
    <location>
        <begin position="508"/>
        <end position="527"/>
    </location>
</feature>
<evidence type="ECO:0000256" key="17">
    <source>
        <dbReference type="SAM" id="Phobius"/>
    </source>
</evidence>
<feature type="domain" description="Ion transport" evidence="18">
    <location>
        <begin position="1210"/>
        <end position="1496"/>
    </location>
</feature>
<feature type="transmembrane region" description="Helical" evidence="17">
    <location>
        <begin position="1611"/>
        <end position="1631"/>
    </location>
</feature>
<feature type="transmembrane region" description="Helical" evidence="17">
    <location>
        <begin position="668"/>
        <end position="685"/>
    </location>
</feature>
<feature type="compositionally biased region" description="Basic and acidic residues" evidence="16">
    <location>
        <begin position="146"/>
        <end position="156"/>
    </location>
</feature>
<dbReference type="InterPro" id="IPR027359">
    <property type="entry name" value="Volt_channel_dom_sf"/>
</dbReference>
<feature type="domain" description="Ion transport" evidence="18">
    <location>
        <begin position="499"/>
        <end position="734"/>
    </location>
</feature>
<evidence type="ECO:0000256" key="11">
    <source>
        <dbReference type="ARBA" id="ARBA00023136"/>
    </source>
</evidence>
<keyword evidence="6 17" id="KW-0812">Transmembrane</keyword>
<keyword evidence="12" id="KW-0325">Glycoprotein</keyword>
<protein>
    <recommendedName>
        <fullName evidence="15">Calcium-channel protein CCH1</fullName>
    </recommendedName>
</protein>
<feature type="transmembrane region" description="Helical" evidence="17">
    <location>
        <begin position="1550"/>
        <end position="1568"/>
    </location>
</feature>
<keyword evidence="9 17" id="KW-1133">Transmembrane helix</keyword>
<feature type="transmembrane region" description="Helical" evidence="17">
    <location>
        <begin position="568"/>
        <end position="588"/>
    </location>
</feature>
<dbReference type="OrthoDB" id="416585at2759"/>
<feature type="compositionally biased region" description="Polar residues" evidence="16">
    <location>
        <begin position="1"/>
        <end position="15"/>
    </location>
</feature>
<comment type="subcellular location">
    <subcellularLocation>
        <location evidence="1">Cell membrane</location>
        <topology evidence="1">Multi-pass membrane protein</topology>
    </subcellularLocation>
</comment>
<evidence type="ECO:0000256" key="15">
    <source>
        <dbReference type="ARBA" id="ARBA00067459"/>
    </source>
</evidence>
<sequence>MESQESYLQRPTTPKSSSSSAINLAGSPAGIVASAPGSPSLEPSGSKGSFSRRRTSWGQRLSDAGQDPLRLDPVPPLPATASSSSANTSSGSRPVLTDTDDFFSSPTDDRSFPFSARYGSQQMKPYSNAEAGPSSVSLVSTPSGSDEEHREDDEAHLTANEMYGGEDPERSAAMTPRSRRRTIRYSPSPLKQTGSAIKSMSHNIRRASVRVVNLASAGLESQLRLGGGEQVKRTGRDDDDDELLPDLSKALPIRGRTLGFFGPESKVRLALFNFLVSPWTEPIILVLIIVNAVVLTIQAALPLTLSTSNGTAVPPRIRGYFHSWEDYALFVLFIIFTLEAFARICVSGFLFDPEISMFSLFGFGPQLPSQSPALAGAPPLVRSRSQVGLNRSTTITKRFSIFKNNLLRPFTLRRHVPSSPYANAPAMSEVTLTNVEPPSHVKQLSEKILHVAHDAHMIIREPPNPTYLSKALRSDNDEISLPFRLSIVNAHDKASRNIPYLRQSWGRIDFIAITSFWITFVLATTGVERGAYHIGIFRAMSVIRTARLLTITTGTTTIMHSLKTARPLLTRVAYFVLFAMVLFSIIGVQSFKGSFRRTCVLNPTLGQDEIPIEGSFCGGHVDPVTLRSTGYILLDGSAWPTSKGFICPLGQTCKEQDNPANGVESFDAIWLSALQVVIAASANGWTPSMYAMIDTEYFFSCFFFIFTIIVLNFWLINLFVAVITNTFSAIRSETKKSAFGAAPLVPINDEKDDEWATDDGRKSVRRPNLAKTIYGYTRWCWVLLALASLALQASRSVDMTPMKLLILYYGELGITFAFDVEIVLRVLATLPDWRSFFSHGNNWLDLILAVGSSIIQIPAIRDSEVYPWFTIFQLARFYRVILVIPRMKPLLLAVFGNMYGLANMTLFLMMINYIAALASVQFLRGDMGEDSPIQFGDVWNAFLGVYQICSSENWTDLLYGATGAEIQLGQATITAIFMSCWLFFSNFIVLQMFIAVINENFKVAEESKKGQQASTYWASHNDAQKTHWLRRFNPYRFMKANPVKVKVEDLPANLVLPIQKSLVQDYTVPRYDPRSPVPTPGASSSFKPSHYSSKSLNALERLFAGDSRSNDIPMSSLRHGRARTAHDEETERHLELLASVNPEAVATQDLNDAMYERRAQKADFIRDHPSFDKTFWIFSQKNPLRRMCQKVVQPANGERIFGTPQSPIAHPIFQLILLLTVIGGIVTETIATPVYRRNYFIQNGLSVGAWFDVAEAAFGFLLVVEFLIKIIADGFIFTPNSYITSIWNILDFIIMVGILVNITTGLIFVGGLSRLTRSLKALRALRLITLIDRMRNTFQTLILSGAIRIVDAGMLAILYMIPYAVWGLNIFAGKMNLCNDNNVAGLAQCVGEYNNTVLGDSFGFPVPRVWDNPSPSTTFSFDTFKSSLLILFEIVSLEGWIDVMNAASSITGKDQQPETNSSPFNATFFVIYNLMGAVVILTLFVSIIIGNFSSKTGSAFLTTAQREWIDLQKLFKRQRPSKRPTVRPTNPIRSWCFDRAIYKNGWWSRLMTLIIVLHIIALMTQTFSSGPFADSFRNDFFLAIISLYLIDVLVRLFGLGWPSFQANGWNMFDIVVAGGSFITTLIVRFGISGFVTQQLQKLFLVSIAFKLVQKSNNLNMLFKTAVASLPVILNLLGLWIILFIFFAILFVEVFSLTKWGGGENVSQNFMSVGSALVMLAFMSVGEGWNQYMHDYTVSYPRCTNFSNTIAESDCGSEAWAFGVVVENFSYVFQTSAGGAKSITREQMRQFKKVWAEFANPSTGYLERDKFAPFFGKLSGAFEVKIYPTDYSIPNIVAVCKESQDPEMNWSSRIVHGVDLGKLEAILGGLDYAAIRKRRGIYSRLYHEANISHQQGRGISFNNMLILLAHHKLIVDGEALILKDLVVRTETNRLVTDLVNLDRVRSLLKTISQRRRFLAHKARLLEQQQQDIPSIIVDTHGESPSPVTPPTGSPYVVTASPESPTPGRRFRTPDVTLSLDLTAKLQRSTRRTSDISMLSMEYSYAPSQRSSMAEPDPQNVISSMENSKWGDLMVEAVEEDERT</sequence>
<dbReference type="Pfam" id="PF00520">
    <property type="entry name" value="Ion_trans"/>
    <property type="match status" value="4"/>
</dbReference>
<dbReference type="GO" id="GO:0098703">
    <property type="term" value="P:calcium ion import across plasma membrane"/>
    <property type="evidence" value="ECO:0007669"/>
    <property type="project" value="TreeGrafter"/>
</dbReference>
<evidence type="ECO:0000256" key="6">
    <source>
        <dbReference type="ARBA" id="ARBA00022692"/>
    </source>
</evidence>
<feature type="transmembrane region" description="Helical" evidence="17">
    <location>
        <begin position="1337"/>
        <end position="1361"/>
    </location>
</feature>
<evidence type="ECO:0000256" key="4">
    <source>
        <dbReference type="ARBA" id="ARBA00022568"/>
    </source>
</evidence>
<feature type="domain" description="Ion transport" evidence="18">
    <location>
        <begin position="779"/>
        <end position="1007"/>
    </location>
</feature>
<feature type="transmembrane region" description="Helical" evidence="17">
    <location>
        <begin position="773"/>
        <end position="794"/>
    </location>
</feature>
<feature type="domain" description="Ion transport" evidence="18">
    <location>
        <begin position="1546"/>
        <end position="1739"/>
    </location>
</feature>
<dbReference type="PANTHER" id="PTHR45628">
    <property type="entry name" value="VOLTAGE-DEPENDENT CALCIUM CHANNEL TYPE A SUBUNIT ALPHA-1"/>
    <property type="match status" value="1"/>
</dbReference>
<accession>A0A9P7GRF3</accession>
<dbReference type="InterPro" id="IPR005821">
    <property type="entry name" value="Ion_trans_dom"/>
</dbReference>
<feature type="transmembrane region" description="Helical" evidence="17">
    <location>
        <begin position="1247"/>
        <end position="1272"/>
    </location>
</feature>
<proteinExistence type="inferred from homology"/>
<feature type="transmembrane region" description="Helical" evidence="17">
    <location>
        <begin position="1469"/>
        <end position="1492"/>
    </location>
</feature>
<dbReference type="SUPFAM" id="SSF81324">
    <property type="entry name" value="Voltage-gated potassium channels"/>
    <property type="match status" value="4"/>
</dbReference>
<dbReference type="Gene3D" id="1.10.287.70">
    <property type="match status" value="4"/>
</dbReference>
<evidence type="ECO:0000313" key="19">
    <source>
        <dbReference type="EMBL" id="KAG5652105.1"/>
    </source>
</evidence>
<feature type="transmembrane region" description="Helical" evidence="17">
    <location>
        <begin position="1580"/>
        <end position="1599"/>
    </location>
</feature>
<evidence type="ECO:0000256" key="9">
    <source>
        <dbReference type="ARBA" id="ARBA00022989"/>
    </source>
</evidence>
<feature type="transmembrane region" description="Helical" evidence="17">
    <location>
        <begin position="1292"/>
        <end position="1316"/>
    </location>
</feature>
<evidence type="ECO:0000256" key="5">
    <source>
        <dbReference type="ARBA" id="ARBA00022673"/>
    </source>
</evidence>
<evidence type="ECO:0000256" key="3">
    <source>
        <dbReference type="ARBA" id="ARBA00022475"/>
    </source>
</evidence>
<evidence type="ECO:0000256" key="12">
    <source>
        <dbReference type="ARBA" id="ARBA00023180"/>
    </source>
</evidence>
<comment type="similarity">
    <text evidence="14">Belongs to the calcium channel alpha-1 subunit (TC 1.A.1.11) family.</text>
</comment>
<feature type="region of interest" description="Disordered" evidence="16">
    <location>
        <begin position="1"/>
        <end position="195"/>
    </location>
</feature>
<feature type="transmembrane region" description="Helical" evidence="17">
    <location>
        <begin position="891"/>
        <end position="915"/>
    </location>
</feature>
<feature type="transmembrane region" description="Helical" evidence="17">
    <location>
        <begin position="283"/>
        <end position="307"/>
    </location>
</feature>
<feature type="transmembrane region" description="Helical" evidence="17">
    <location>
        <begin position="1212"/>
        <end position="1235"/>
    </location>
</feature>
<dbReference type="Proteomes" id="UP000717328">
    <property type="component" value="Unassembled WGS sequence"/>
</dbReference>
<evidence type="ECO:0000259" key="18">
    <source>
        <dbReference type="Pfam" id="PF00520"/>
    </source>
</evidence>
<evidence type="ECO:0000256" key="14">
    <source>
        <dbReference type="ARBA" id="ARBA00061395"/>
    </source>
</evidence>
<feature type="region of interest" description="Disordered" evidence="16">
    <location>
        <begin position="2044"/>
        <end position="2066"/>
    </location>
</feature>
<evidence type="ECO:0000313" key="20">
    <source>
        <dbReference type="Proteomes" id="UP000717328"/>
    </source>
</evidence>
<reference evidence="19" key="1">
    <citation type="submission" date="2021-02" db="EMBL/GenBank/DDBJ databases">
        <authorList>
            <person name="Nieuwenhuis M."/>
            <person name="Van De Peppel L.J.J."/>
        </authorList>
    </citation>
    <scope>NUCLEOTIDE SEQUENCE</scope>
    <source>
        <strain evidence="19">D49</strain>
    </source>
</reference>
<evidence type="ECO:0000256" key="1">
    <source>
        <dbReference type="ARBA" id="ARBA00004651"/>
    </source>
</evidence>
<comment type="caution">
    <text evidence="19">The sequence shown here is derived from an EMBL/GenBank/DDBJ whole genome shotgun (WGS) entry which is preliminary data.</text>
</comment>
<feature type="transmembrane region" description="Helical" evidence="17">
    <location>
        <begin position="1671"/>
        <end position="1697"/>
    </location>
</feature>
<dbReference type="Gene3D" id="1.20.120.350">
    <property type="entry name" value="Voltage-gated potassium channels. Chain C"/>
    <property type="match status" value="4"/>
</dbReference>
<feature type="compositionally biased region" description="Low complexity" evidence="16">
    <location>
        <begin position="132"/>
        <end position="144"/>
    </location>
</feature>
<name>A0A9P7GRF3_9AGAR</name>
<feature type="region of interest" description="Disordered" evidence="16">
    <location>
        <begin position="1978"/>
        <end position="2011"/>
    </location>
</feature>
<gene>
    <name evidence="19" type="ORF">H0H81_006278</name>
</gene>
<evidence type="ECO:0000256" key="2">
    <source>
        <dbReference type="ARBA" id="ARBA00022448"/>
    </source>
</evidence>
<keyword evidence="11 17" id="KW-0472">Membrane</keyword>
<feature type="compositionally biased region" description="Low complexity" evidence="16">
    <location>
        <begin position="79"/>
        <end position="92"/>
    </location>
</feature>
<dbReference type="PANTHER" id="PTHR45628:SF7">
    <property type="entry name" value="VOLTAGE-DEPENDENT CALCIUM CHANNEL TYPE A SUBUNIT ALPHA-1"/>
    <property type="match status" value="1"/>
</dbReference>
<keyword evidence="8" id="KW-0851">Voltage-gated channel</keyword>
<feature type="transmembrane region" description="Helical" evidence="17">
    <location>
        <begin position="327"/>
        <end position="351"/>
    </location>
</feature>
<keyword evidence="4" id="KW-0109">Calcium transport</keyword>
<evidence type="ECO:0000256" key="8">
    <source>
        <dbReference type="ARBA" id="ARBA00022882"/>
    </source>
</evidence>
<evidence type="ECO:0000256" key="13">
    <source>
        <dbReference type="ARBA" id="ARBA00023303"/>
    </source>
</evidence>
<dbReference type="GO" id="GO:0008331">
    <property type="term" value="F:high voltage-gated calcium channel activity"/>
    <property type="evidence" value="ECO:0007669"/>
    <property type="project" value="TreeGrafter"/>
</dbReference>
<dbReference type="EMBL" id="JABCKI010000161">
    <property type="protein sequence ID" value="KAG5652105.1"/>
    <property type="molecule type" value="Genomic_DNA"/>
</dbReference>
<organism evidence="19 20">
    <name type="scientific">Sphagnurus paluster</name>
    <dbReference type="NCBI Taxonomy" id="117069"/>
    <lineage>
        <taxon>Eukaryota</taxon>
        <taxon>Fungi</taxon>
        <taxon>Dikarya</taxon>
        <taxon>Basidiomycota</taxon>
        <taxon>Agaricomycotina</taxon>
        <taxon>Agaricomycetes</taxon>
        <taxon>Agaricomycetidae</taxon>
        <taxon>Agaricales</taxon>
        <taxon>Tricholomatineae</taxon>
        <taxon>Lyophyllaceae</taxon>
        <taxon>Sphagnurus</taxon>
    </lineage>
</organism>
<feature type="transmembrane region" description="Helical" evidence="17">
    <location>
        <begin position="806"/>
        <end position="828"/>
    </location>
</feature>
<evidence type="ECO:0000256" key="7">
    <source>
        <dbReference type="ARBA" id="ARBA00022837"/>
    </source>
</evidence>
<keyword evidence="2" id="KW-0813">Transport</keyword>
<evidence type="ECO:0000256" key="10">
    <source>
        <dbReference type="ARBA" id="ARBA00023065"/>
    </source>
</evidence>
<keyword evidence="13" id="KW-0407">Ion channel</keyword>
<dbReference type="FunFam" id="1.10.287.70:FF:000093">
    <property type="entry name" value="Calcium channel subunit Cch1"/>
    <property type="match status" value="1"/>
</dbReference>
<dbReference type="InterPro" id="IPR050599">
    <property type="entry name" value="VDCC_alpha-1_subunit"/>
</dbReference>
<feature type="transmembrane region" description="Helical" evidence="17">
    <location>
        <begin position="697"/>
        <end position="723"/>
    </location>
</feature>
<reference evidence="19" key="2">
    <citation type="submission" date="2021-10" db="EMBL/GenBank/DDBJ databases">
        <title>Phylogenomics reveals ancestral predisposition of the termite-cultivated fungus Termitomyces towards a domesticated lifestyle.</title>
        <authorList>
            <person name="Auxier B."/>
            <person name="Grum-Grzhimaylo A."/>
            <person name="Cardenas M.E."/>
            <person name="Lodge J.D."/>
            <person name="Laessoe T."/>
            <person name="Pedersen O."/>
            <person name="Smith M.E."/>
            <person name="Kuyper T.W."/>
            <person name="Franco-Molano E.A."/>
            <person name="Baroni T.J."/>
            <person name="Aanen D.K."/>
        </authorList>
    </citation>
    <scope>NUCLEOTIDE SEQUENCE</scope>
    <source>
        <strain evidence="19">D49</strain>
    </source>
</reference>
<keyword evidence="3" id="KW-1003">Cell membrane</keyword>
<keyword evidence="7" id="KW-0106">Calcium</keyword>
<keyword evidence="5" id="KW-0107">Calcium channel</keyword>